<reference evidence="1" key="1">
    <citation type="submission" date="2022-07" db="EMBL/GenBank/DDBJ databases">
        <authorList>
            <person name="Macas J."/>
            <person name="Novak P."/>
            <person name="Neumann P."/>
        </authorList>
    </citation>
    <scope>NUCLEOTIDE SEQUENCE</scope>
</reference>
<accession>A0A9P0Z6T9</accession>
<evidence type="ECO:0000313" key="1">
    <source>
        <dbReference type="EMBL" id="CAH9091683.1"/>
    </source>
</evidence>
<dbReference type="Proteomes" id="UP001152484">
    <property type="component" value="Unassembled WGS sequence"/>
</dbReference>
<organism evidence="1 2">
    <name type="scientific">Cuscuta europaea</name>
    <name type="common">European dodder</name>
    <dbReference type="NCBI Taxonomy" id="41803"/>
    <lineage>
        <taxon>Eukaryota</taxon>
        <taxon>Viridiplantae</taxon>
        <taxon>Streptophyta</taxon>
        <taxon>Embryophyta</taxon>
        <taxon>Tracheophyta</taxon>
        <taxon>Spermatophyta</taxon>
        <taxon>Magnoliopsida</taxon>
        <taxon>eudicotyledons</taxon>
        <taxon>Gunneridae</taxon>
        <taxon>Pentapetalae</taxon>
        <taxon>asterids</taxon>
        <taxon>lamiids</taxon>
        <taxon>Solanales</taxon>
        <taxon>Convolvulaceae</taxon>
        <taxon>Cuscuteae</taxon>
        <taxon>Cuscuta</taxon>
        <taxon>Cuscuta subgen. Cuscuta</taxon>
    </lineage>
</organism>
<name>A0A9P0Z6T9_CUSEU</name>
<proteinExistence type="predicted"/>
<evidence type="ECO:0000313" key="2">
    <source>
        <dbReference type="Proteomes" id="UP001152484"/>
    </source>
</evidence>
<comment type="caution">
    <text evidence="1">The sequence shown here is derived from an EMBL/GenBank/DDBJ whole genome shotgun (WGS) entry which is preliminary data.</text>
</comment>
<protein>
    <submittedName>
        <fullName evidence="1">Uncharacterized protein</fullName>
    </submittedName>
</protein>
<dbReference type="AlphaFoldDB" id="A0A9P0Z6T9"/>
<dbReference type="EMBL" id="CAMAPE010000027">
    <property type="protein sequence ID" value="CAH9091683.1"/>
    <property type="molecule type" value="Genomic_DNA"/>
</dbReference>
<sequence>MSVATAKDYEKFNFFGEEDFDSIKIESKIFRFATRNNEIVIFEIKKSSLKRINFKTVMAPGIFQFIQQLSCSNKFNLVQTGKFGNITVMSLLNNSGCYVKIANDKGSSILIPRGTQFKPQRFFDIIFKNCWIVLFRAGGPYALGA</sequence>
<gene>
    <name evidence="1" type="ORF">CEURO_LOCUS11665</name>
</gene>
<keyword evidence="2" id="KW-1185">Reference proteome</keyword>